<keyword evidence="3" id="KW-1185">Reference proteome</keyword>
<proteinExistence type="predicted"/>
<organism evidence="2 3">
    <name type="scientific">Gigaspora margarita</name>
    <dbReference type="NCBI Taxonomy" id="4874"/>
    <lineage>
        <taxon>Eukaryota</taxon>
        <taxon>Fungi</taxon>
        <taxon>Fungi incertae sedis</taxon>
        <taxon>Mucoromycota</taxon>
        <taxon>Glomeromycotina</taxon>
        <taxon>Glomeromycetes</taxon>
        <taxon>Diversisporales</taxon>
        <taxon>Gigasporaceae</taxon>
        <taxon>Gigaspora</taxon>
    </lineage>
</organism>
<reference evidence="2 3" key="1">
    <citation type="submission" date="2021-06" db="EMBL/GenBank/DDBJ databases">
        <authorList>
            <person name="Kallberg Y."/>
            <person name="Tangrot J."/>
            <person name="Rosling A."/>
        </authorList>
    </citation>
    <scope>NUCLEOTIDE SEQUENCE [LARGE SCALE GENOMIC DNA]</scope>
    <source>
        <strain evidence="2 3">120-4 pot B 10/14</strain>
    </source>
</reference>
<comment type="caution">
    <text evidence="2">The sequence shown here is derived from an EMBL/GenBank/DDBJ whole genome shotgun (WGS) entry which is preliminary data.</text>
</comment>
<accession>A0ABN7VRK4</accession>
<evidence type="ECO:0000256" key="1">
    <source>
        <dbReference type="SAM" id="Phobius"/>
    </source>
</evidence>
<feature type="transmembrane region" description="Helical" evidence="1">
    <location>
        <begin position="6"/>
        <end position="27"/>
    </location>
</feature>
<name>A0ABN7VRK4_GIGMA</name>
<dbReference type="EMBL" id="CAJVQB010020570">
    <property type="protein sequence ID" value="CAG8794790.1"/>
    <property type="molecule type" value="Genomic_DNA"/>
</dbReference>
<keyword evidence="1" id="KW-0472">Membrane</keyword>
<evidence type="ECO:0000313" key="2">
    <source>
        <dbReference type="EMBL" id="CAG8794790.1"/>
    </source>
</evidence>
<protein>
    <submittedName>
        <fullName evidence="2">20686_t:CDS:1</fullName>
    </submittedName>
</protein>
<gene>
    <name evidence="2" type="ORF">GMARGA_LOCUS21851</name>
</gene>
<keyword evidence="1" id="KW-0812">Transmembrane</keyword>
<keyword evidence="1" id="KW-1133">Transmembrane helix</keyword>
<dbReference type="Proteomes" id="UP000789901">
    <property type="component" value="Unassembled WGS sequence"/>
</dbReference>
<sequence>FNNLEAFLLRLAILTLISTLDFCFGFYHTTFAPFTRSTTGLRLAKAKTSTITSQKYSYLTKSIKSKIQELPIALLWNRKILEFPVLYKDLVLPSLTTNLAKSAATSKSLAEYWGLPNMENVEYSIPFCLLKSNRD</sequence>
<feature type="non-terminal residue" evidence="2">
    <location>
        <position position="1"/>
    </location>
</feature>
<evidence type="ECO:0000313" key="3">
    <source>
        <dbReference type="Proteomes" id="UP000789901"/>
    </source>
</evidence>